<dbReference type="PANTHER" id="PTHR46558:SF11">
    <property type="entry name" value="HTH-TYPE TRANSCRIPTIONAL REGULATOR XRE"/>
    <property type="match status" value="1"/>
</dbReference>
<dbReference type="RefSeq" id="WP_207741331.1">
    <property type="nucleotide sequence ID" value="NZ_JADMNX010000001.1"/>
</dbReference>
<reference evidence="3" key="1">
    <citation type="submission" date="2023-01" db="EMBL/GenBank/DDBJ databases">
        <title>Human gut microbiome strain richness.</title>
        <authorList>
            <person name="Chen-Liaw A."/>
        </authorList>
    </citation>
    <scope>NUCLEOTIDE SEQUENCE</scope>
    <source>
        <strain evidence="3">D59st1_B8_D59t2_181005</strain>
    </source>
</reference>
<dbReference type="GO" id="GO:0003677">
    <property type="term" value="F:DNA binding"/>
    <property type="evidence" value="ECO:0007669"/>
    <property type="project" value="UniProtKB-KW"/>
</dbReference>
<dbReference type="AlphaFoldDB" id="A0AAW6DU66"/>
<evidence type="ECO:0000259" key="2">
    <source>
        <dbReference type="PROSITE" id="PS50943"/>
    </source>
</evidence>
<gene>
    <name evidence="3" type="ORF">PNV70_00360</name>
</gene>
<sequence length="215" mass="24197">MNDYQLNVKDMGNKIKLARAKAGLTQQQLADKAETTKTTIVDIEKGEKQNGGNIALIAGVARALNLSLDEICGINARPAESNEQDIKNKILNAIKTLLDLDKSQIRLSKRNASFDDDIVNLNITISDTGLAYFAQEYNNALSTIEVNRSTEYYEDIKTTIMNAFECRFIDMKLDRQNYYSFDREKGFFEIIGDNDNVTITLDDFVEIMADNGVPF</sequence>
<name>A0AAW6DU66_9FIRM</name>
<dbReference type="PROSITE" id="PS50943">
    <property type="entry name" value="HTH_CROC1"/>
    <property type="match status" value="1"/>
</dbReference>
<dbReference type="Pfam" id="PF01381">
    <property type="entry name" value="HTH_3"/>
    <property type="match status" value="1"/>
</dbReference>
<dbReference type="Gene3D" id="1.10.260.40">
    <property type="entry name" value="lambda repressor-like DNA-binding domains"/>
    <property type="match status" value="1"/>
</dbReference>
<protein>
    <submittedName>
        <fullName evidence="3">Helix-turn-helix transcriptional regulator</fullName>
    </submittedName>
</protein>
<accession>A0AAW6DU66</accession>
<dbReference type="Proteomes" id="UP001211421">
    <property type="component" value="Unassembled WGS sequence"/>
</dbReference>
<dbReference type="EMBL" id="JAQMLS010000001">
    <property type="protein sequence ID" value="MDB8740518.1"/>
    <property type="molecule type" value="Genomic_DNA"/>
</dbReference>
<keyword evidence="1" id="KW-0238">DNA-binding</keyword>
<dbReference type="CDD" id="cd00093">
    <property type="entry name" value="HTH_XRE"/>
    <property type="match status" value="1"/>
</dbReference>
<dbReference type="SMART" id="SM00530">
    <property type="entry name" value="HTH_XRE"/>
    <property type="match status" value="1"/>
</dbReference>
<evidence type="ECO:0000313" key="3">
    <source>
        <dbReference type="EMBL" id="MDB8740518.1"/>
    </source>
</evidence>
<dbReference type="InterPro" id="IPR010982">
    <property type="entry name" value="Lambda_DNA-bd_dom_sf"/>
</dbReference>
<dbReference type="PANTHER" id="PTHR46558">
    <property type="entry name" value="TRACRIPTIONAL REGULATORY PROTEIN-RELATED-RELATED"/>
    <property type="match status" value="1"/>
</dbReference>
<evidence type="ECO:0000313" key="4">
    <source>
        <dbReference type="Proteomes" id="UP001211421"/>
    </source>
</evidence>
<feature type="domain" description="HTH cro/C1-type" evidence="2">
    <location>
        <begin position="15"/>
        <end position="71"/>
    </location>
</feature>
<evidence type="ECO:0000256" key="1">
    <source>
        <dbReference type="ARBA" id="ARBA00023125"/>
    </source>
</evidence>
<dbReference type="InterPro" id="IPR001387">
    <property type="entry name" value="Cro/C1-type_HTH"/>
</dbReference>
<organism evidence="3 4">
    <name type="scientific">Ruminococcus bicirculans</name>
    <name type="common">ex Wegman et al. 2014</name>
    <dbReference type="NCBI Taxonomy" id="1160721"/>
    <lineage>
        <taxon>Bacteria</taxon>
        <taxon>Bacillati</taxon>
        <taxon>Bacillota</taxon>
        <taxon>Clostridia</taxon>
        <taxon>Eubacteriales</taxon>
        <taxon>Oscillospiraceae</taxon>
        <taxon>Ruminococcus</taxon>
    </lineage>
</organism>
<dbReference type="SUPFAM" id="SSF47413">
    <property type="entry name" value="lambda repressor-like DNA-binding domains"/>
    <property type="match status" value="1"/>
</dbReference>
<comment type="caution">
    <text evidence="3">The sequence shown here is derived from an EMBL/GenBank/DDBJ whole genome shotgun (WGS) entry which is preliminary data.</text>
</comment>
<proteinExistence type="predicted"/>